<evidence type="ECO:0000256" key="3">
    <source>
        <dbReference type="ARBA" id="ARBA00022840"/>
    </source>
</evidence>
<gene>
    <name evidence="5" type="ORF">SAMEA4029010_CIC11G00000002899</name>
</gene>
<dbReference type="SUPFAM" id="SSF54495">
    <property type="entry name" value="UBC-like"/>
    <property type="match status" value="1"/>
</dbReference>
<dbReference type="SMART" id="SM00212">
    <property type="entry name" value="UBCc"/>
    <property type="match status" value="1"/>
</dbReference>
<sequence length="151" mass="17205">MSHPYARRLLKEYKAFLKASLPGISMLPESDMCNYRFEITTENPLYAGQTHLLHVNIGDQYPVDSPLVYFTKTDHYVIPMHPHIYSNGHICLNLLGRDWTPACGVEAIVLSIQSVLSHNDEALRPVDNERYVAHAPIDPKKSTFVFHDDNV</sequence>
<dbReference type="AlphaFoldDB" id="A0A1L0FXD4"/>
<proteinExistence type="predicted"/>
<organism evidence="5 6">
    <name type="scientific">Sungouiella intermedia</name>
    <dbReference type="NCBI Taxonomy" id="45354"/>
    <lineage>
        <taxon>Eukaryota</taxon>
        <taxon>Fungi</taxon>
        <taxon>Dikarya</taxon>
        <taxon>Ascomycota</taxon>
        <taxon>Saccharomycotina</taxon>
        <taxon>Pichiomycetes</taxon>
        <taxon>Metschnikowiaceae</taxon>
        <taxon>Sungouiella</taxon>
    </lineage>
</organism>
<feature type="domain" description="UBC core" evidence="4">
    <location>
        <begin position="4"/>
        <end position="151"/>
    </location>
</feature>
<reference evidence="5 6" key="1">
    <citation type="submission" date="2016-10" db="EMBL/GenBank/DDBJ databases">
        <authorList>
            <person name="de Groot N.N."/>
        </authorList>
    </citation>
    <scope>NUCLEOTIDE SEQUENCE [LARGE SCALE GENOMIC DNA]</scope>
    <source>
        <strain evidence="5 6">CBS 141442</strain>
    </source>
</reference>
<evidence type="ECO:0000256" key="2">
    <source>
        <dbReference type="ARBA" id="ARBA00022786"/>
    </source>
</evidence>
<evidence type="ECO:0000313" key="5">
    <source>
        <dbReference type="EMBL" id="SGZ49202.1"/>
    </source>
</evidence>
<evidence type="ECO:0000256" key="1">
    <source>
        <dbReference type="ARBA" id="ARBA00022741"/>
    </source>
</evidence>
<accession>A0A1L0FXD4</accession>
<keyword evidence="2" id="KW-0833">Ubl conjugation pathway</keyword>
<evidence type="ECO:0000259" key="4">
    <source>
        <dbReference type="PROSITE" id="PS50127"/>
    </source>
</evidence>
<dbReference type="InterPro" id="IPR000608">
    <property type="entry name" value="UBC"/>
</dbReference>
<name>A0A1L0FXD4_9ASCO</name>
<dbReference type="GO" id="GO:0005524">
    <property type="term" value="F:ATP binding"/>
    <property type="evidence" value="ECO:0007669"/>
    <property type="project" value="UniProtKB-KW"/>
</dbReference>
<dbReference type="EMBL" id="LT635757">
    <property type="protein sequence ID" value="SGZ49202.1"/>
    <property type="molecule type" value="Genomic_DNA"/>
</dbReference>
<keyword evidence="1" id="KW-0547">Nucleotide-binding</keyword>
<dbReference type="InterPro" id="IPR016135">
    <property type="entry name" value="UBQ-conjugating_enzyme/RWD"/>
</dbReference>
<dbReference type="STRING" id="45354.A0A1L0FXD4"/>
<protein>
    <submittedName>
        <fullName evidence="5">CIC11C00000002899</fullName>
    </submittedName>
</protein>
<evidence type="ECO:0000313" key="6">
    <source>
        <dbReference type="Proteomes" id="UP000182334"/>
    </source>
</evidence>
<keyword evidence="3" id="KW-0067">ATP-binding</keyword>
<keyword evidence="6" id="KW-1185">Reference proteome</keyword>
<dbReference type="PROSITE" id="PS50127">
    <property type="entry name" value="UBC_2"/>
    <property type="match status" value="1"/>
</dbReference>
<dbReference type="OrthoDB" id="406833at2759"/>
<dbReference type="Gene3D" id="3.10.110.10">
    <property type="entry name" value="Ubiquitin Conjugating Enzyme"/>
    <property type="match status" value="1"/>
</dbReference>
<dbReference type="InterPro" id="IPR050113">
    <property type="entry name" value="Ub_conjugating_enzyme"/>
</dbReference>
<dbReference type="PANTHER" id="PTHR24067">
    <property type="entry name" value="UBIQUITIN-CONJUGATING ENZYME E2"/>
    <property type="match status" value="1"/>
</dbReference>
<dbReference type="CDD" id="cd23808">
    <property type="entry name" value="UBCc_UBE2W"/>
    <property type="match status" value="1"/>
</dbReference>
<dbReference type="Proteomes" id="UP000182334">
    <property type="component" value="Chromosome II"/>
</dbReference>
<dbReference type="Pfam" id="PF00179">
    <property type="entry name" value="UQ_con"/>
    <property type="match status" value="1"/>
</dbReference>